<dbReference type="PANTHER" id="PTHR24058">
    <property type="entry name" value="DUAL SPECIFICITY PROTEIN KINASE"/>
    <property type="match status" value="1"/>
</dbReference>
<sequence>MFRAKTLFQKRPADKAGGDKSQHGKDDWKSKSSADAARQSGMPSAEHSHAQSPAVETASPGNWGRVHSTDAVLRDPSRSARPAHESMPVNPSRLSTDSRTDQGMILRDPARESSSSQSSKVATRVQSHDTEAVSVVSNPLNELGELLKSSTNKAFRIQQSAADVDMSRGMKRVNSVAASSTSDASTLEVRAKLDAFALELDAQLENDEEFDVNSVSSGGNSCEEPTPLPRLHSLAPRALSTAAAIPSQISGGTKFLRASGGSFENHKKHKNEWLRISSEQGKPQQDNEEQHELDGGSASVLSRKEKHDRSSQFYAVRFNTDVEGSTDKRPFSANNSNGGWQRQKASNVGDLLPLPKHLAAPLRAIANMKNELISEPHDPNHSEDRERSNSYSGAAQGEHEDGSRSVPNLMRSSSRKHREDESEALIEHMCPTPTCKYSQARYDDAESDYFYYGGEWFAKRYVLLQLIGRGTFGHVLKAWDTIERKFVAVKIIKSQKAFFDATVQELAVLSILMREDPHDEHHIMRMSDCFIYRGHQVIVSEVLAGSLYDWIAQQEFRGIELKLVIEIGKSILECLKFLHSPGINLVHCDLKPENILLRTGSPFDVSIKVIDFGSACRVGQAPQDYIQSRFYRAPEVILGCGFNTKIDIWSAGCIMIELLTGEPLFPGRSEAEQLALIADRFHGIPESMILGGKKAPVFFEKDASGEFRMKSEVQALTDGNAESTTPIMVLVANRLQAKGRGAVLKNPLFDQFATLVSKLLCVVPKMRWTAAEALEHDLFHAEKLTPQDFLSKDESRPFAEAPSVASSFRVGGFDKEEGRSKNPFQSSDDFNALWLQSLNRRKKRDKVGHSENRSSDIFMADPNERCVAPIVDDWSRRMNIEPPAWRSPAVGKPMAEQPPSPGGVVGLAAFHSKRHGLSFDARAKYSSVFGLRVTVKTKRKFNFHTAPGQMSMKAVAEETHQNPENFLLDDLPEVDVSI</sequence>
<feature type="compositionally biased region" description="Polar residues" evidence="7">
    <location>
        <begin position="332"/>
        <end position="342"/>
    </location>
</feature>
<dbReference type="PROSITE" id="PS50011">
    <property type="entry name" value="PROTEIN_KINASE_DOM"/>
    <property type="match status" value="1"/>
</dbReference>
<feature type="compositionally biased region" description="Basic and acidic residues" evidence="7">
    <location>
        <begin position="373"/>
        <end position="388"/>
    </location>
</feature>
<dbReference type="OrthoDB" id="283111at2759"/>
<proteinExistence type="predicted"/>
<dbReference type="GO" id="GO:0004674">
    <property type="term" value="F:protein serine/threonine kinase activity"/>
    <property type="evidence" value="ECO:0007669"/>
    <property type="project" value="UniProtKB-KW"/>
</dbReference>
<gene>
    <name evidence="9" type="ORF">FVE85_0264</name>
</gene>
<dbReference type="AlphaFoldDB" id="A0A5J4YZI5"/>
<keyword evidence="3 6" id="KW-0547">Nucleotide-binding</keyword>
<feature type="region of interest" description="Disordered" evidence="7">
    <location>
        <begin position="373"/>
        <end position="425"/>
    </location>
</feature>
<evidence type="ECO:0000256" key="4">
    <source>
        <dbReference type="ARBA" id="ARBA00022777"/>
    </source>
</evidence>
<feature type="compositionally biased region" description="Basic and acidic residues" evidence="7">
    <location>
        <begin position="11"/>
        <end position="32"/>
    </location>
</feature>
<evidence type="ECO:0000313" key="9">
    <source>
        <dbReference type="EMBL" id="KAA8496535.1"/>
    </source>
</evidence>
<dbReference type="OMA" id="NEWLRIS"/>
<dbReference type="InterPro" id="IPR000719">
    <property type="entry name" value="Prot_kinase_dom"/>
</dbReference>
<dbReference type="Gene3D" id="3.30.200.20">
    <property type="entry name" value="Phosphorylase Kinase, domain 1"/>
    <property type="match status" value="1"/>
</dbReference>
<dbReference type="PANTHER" id="PTHR24058:SF124">
    <property type="entry name" value="PROTEIN KINASE SUPERFAMILY PROTEIN"/>
    <property type="match status" value="1"/>
</dbReference>
<dbReference type="EMBL" id="VRMN01000002">
    <property type="protein sequence ID" value="KAA8496535.1"/>
    <property type="molecule type" value="Genomic_DNA"/>
</dbReference>
<dbReference type="InterPro" id="IPR008271">
    <property type="entry name" value="Ser/Thr_kinase_AS"/>
</dbReference>
<keyword evidence="5 6" id="KW-0067">ATP-binding</keyword>
<feature type="region of interest" description="Disordered" evidence="7">
    <location>
        <begin position="323"/>
        <end position="342"/>
    </location>
</feature>
<dbReference type="Proteomes" id="UP000324585">
    <property type="component" value="Unassembled WGS sequence"/>
</dbReference>
<feature type="binding site" evidence="6">
    <location>
        <position position="490"/>
    </location>
    <ligand>
        <name>ATP</name>
        <dbReference type="ChEBI" id="CHEBI:30616"/>
    </ligand>
</feature>
<evidence type="ECO:0000256" key="1">
    <source>
        <dbReference type="ARBA" id="ARBA00022527"/>
    </source>
</evidence>
<evidence type="ECO:0000256" key="6">
    <source>
        <dbReference type="PROSITE-ProRule" id="PRU10141"/>
    </source>
</evidence>
<dbReference type="SMART" id="SM00220">
    <property type="entry name" value="S_TKc"/>
    <property type="match status" value="1"/>
</dbReference>
<dbReference type="PROSITE" id="PS00107">
    <property type="entry name" value="PROTEIN_KINASE_ATP"/>
    <property type="match status" value="1"/>
</dbReference>
<keyword evidence="4 9" id="KW-0418">Kinase</keyword>
<keyword evidence="10" id="KW-1185">Reference proteome</keyword>
<feature type="compositionally biased region" description="Basic and acidic residues" evidence="7">
    <location>
        <begin position="72"/>
        <end position="84"/>
    </location>
</feature>
<evidence type="ECO:0000256" key="2">
    <source>
        <dbReference type="ARBA" id="ARBA00022679"/>
    </source>
</evidence>
<organism evidence="9 10">
    <name type="scientific">Porphyridium purpureum</name>
    <name type="common">Red alga</name>
    <name type="synonym">Porphyridium cruentum</name>
    <dbReference type="NCBI Taxonomy" id="35688"/>
    <lineage>
        <taxon>Eukaryota</taxon>
        <taxon>Rhodophyta</taxon>
        <taxon>Bangiophyceae</taxon>
        <taxon>Porphyridiales</taxon>
        <taxon>Porphyridiaceae</taxon>
        <taxon>Porphyridium</taxon>
    </lineage>
</organism>
<dbReference type="SUPFAM" id="SSF56112">
    <property type="entry name" value="Protein kinase-like (PK-like)"/>
    <property type="match status" value="1"/>
</dbReference>
<protein>
    <submittedName>
        <fullName evidence="9">Putative serine/threonine-protein kinase dyrk1</fullName>
    </submittedName>
</protein>
<evidence type="ECO:0000256" key="3">
    <source>
        <dbReference type="ARBA" id="ARBA00022741"/>
    </source>
</evidence>
<dbReference type="InterPro" id="IPR011009">
    <property type="entry name" value="Kinase-like_dom_sf"/>
</dbReference>
<evidence type="ECO:0000256" key="5">
    <source>
        <dbReference type="ARBA" id="ARBA00022840"/>
    </source>
</evidence>
<comment type="caution">
    <text evidence="9">The sequence shown here is derived from an EMBL/GenBank/DDBJ whole genome shotgun (WGS) entry which is preliminary data.</text>
</comment>
<feature type="region of interest" description="Disordered" evidence="7">
    <location>
        <begin position="1"/>
        <end position="133"/>
    </location>
</feature>
<feature type="domain" description="Protein kinase" evidence="8">
    <location>
        <begin position="461"/>
        <end position="779"/>
    </location>
</feature>
<evidence type="ECO:0000313" key="10">
    <source>
        <dbReference type="Proteomes" id="UP000324585"/>
    </source>
</evidence>
<feature type="region of interest" description="Disordered" evidence="7">
    <location>
        <begin position="279"/>
        <end position="312"/>
    </location>
</feature>
<dbReference type="InterPro" id="IPR050494">
    <property type="entry name" value="Ser_Thr_dual-spec_kinase"/>
</dbReference>
<dbReference type="Gene3D" id="1.10.510.10">
    <property type="entry name" value="Transferase(Phosphotransferase) domain 1"/>
    <property type="match status" value="1"/>
</dbReference>
<reference evidence="10" key="1">
    <citation type="journal article" date="2019" name="Nat. Commun.">
        <title>Expansion of phycobilisome linker gene families in mesophilic red algae.</title>
        <authorList>
            <person name="Lee J."/>
            <person name="Kim D."/>
            <person name="Bhattacharya D."/>
            <person name="Yoon H.S."/>
        </authorList>
    </citation>
    <scope>NUCLEOTIDE SEQUENCE [LARGE SCALE GENOMIC DNA]</scope>
    <source>
        <strain evidence="10">CCMP 1328</strain>
    </source>
</reference>
<dbReference type="Pfam" id="PF00069">
    <property type="entry name" value="Pkinase"/>
    <property type="match status" value="1"/>
</dbReference>
<dbReference type="InterPro" id="IPR017441">
    <property type="entry name" value="Protein_kinase_ATP_BS"/>
</dbReference>
<keyword evidence="1" id="KW-0723">Serine/threonine-protein kinase</keyword>
<dbReference type="PROSITE" id="PS00108">
    <property type="entry name" value="PROTEIN_KINASE_ST"/>
    <property type="match status" value="1"/>
</dbReference>
<feature type="region of interest" description="Disordered" evidence="7">
    <location>
        <begin position="211"/>
        <end position="230"/>
    </location>
</feature>
<evidence type="ECO:0000256" key="7">
    <source>
        <dbReference type="SAM" id="MobiDB-lite"/>
    </source>
</evidence>
<evidence type="ECO:0000259" key="8">
    <source>
        <dbReference type="PROSITE" id="PS50011"/>
    </source>
</evidence>
<accession>A0A5J4YZI5</accession>
<keyword evidence="2" id="KW-0808">Transferase</keyword>
<name>A0A5J4YZI5_PORPP</name>
<feature type="compositionally biased region" description="Polar residues" evidence="7">
    <location>
        <begin position="112"/>
        <end position="125"/>
    </location>
</feature>
<dbReference type="GO" id="GO:0005524">
    <property type="term" value="F:ATP binding"/>
    <property type="evidence" value="ECO:0007669"/>
    <property type="project" value="UniProtKB-UniRule"/>
</dbReference>